<dbReference type="EMBL" id="CATQJA010002665">
    <property type="protein sequence ID" value="CAJ0583054.1"/>
    <property type="molecule type" value="Genomic_DNA"/>
</dbReference>
<dbReference type="AlphaFoldDB" id="A0AA36G9K2"/>
<evidence type="ECO:0000313" key="2">
    <source>
        <dbReference type="EMBL" id="CAJ0583054.1"/>
    </source>
</evidence>
<reference evidence="2" key="1">
    <citation type="submission" date="2023-06" db="EMBL/GenBank/DDBJ databases">
        <authorList>
            <person name="Delattre M."/>
        </authorList>
    </citation>
    <scope>NUCLEOTIDE SEQUENCE</scope>
    <source>
        <strain evidence="2">AF72</strain>
    </source>
</reference>
<protein>
    <submittedName>
        <fullName evidence="2">Uncharacterized protein</fullName>
    </submittedName>
</protein>
<organism evidence="2 3">
    <name type="scientific">Mesorhabditis spiculigera</name>
    <dbReference type="NCBI Taxonomy" id="96644"/>
    <lineage>
        <taxon>Eukaryota</taxon>
        <taxon>Metazoa</taxon>
        <taxon>Ecdysozoa</taxon>
        <taxon>Nematoda</taxon>
        <taxon>Chromadorea</taxon>
        <taxon>Rhabditida</taxon>
        <taxon>Rhabditina</taxon>
        <taxon>Rhabditomorpha</taxon>
        <taxon>Rhabditoidea</taxon>
        <taxon>Rhabditidae</taxon>
        <taxon>Mesorhabditinae</taxon>
        <taxon>Mesorhabditis</taxon>
    </lineage>
</organism>
<evidence type="ECO:0000313" key="3">
    <source>
        <dbReference type="Proteomes" id="UP001177023"/>
    </source>
</evidence>
<name>A0AA36G9K2_9BILA</name>
<dbReference type="Proteomes" id="UP001177023">
    <property type="component" value="Unassembled WGS sequence"/>
</dbReference>
<sequence length="95" mass="10817">MFIFGNVTSCDRSDDDEPQTAKFEALPLEPQRGAAFTTRSRSRSLKNPQEKSRGTFRRKGHEIQMTNEQRQAIDLLSGDYQTGAVFSPLEPGRRR</sequence>
<feature type="region of interest" description="Disordered" evidence="1">
    <location>
        <begin position="1"/>
        <end position="70"/>
    </location>
</feature>
<accession>A0AA36G9K2</accession>
<gene>
    <name evidence="2" type="ORF">MSPICULIGERA_LOCUS21172</name>
</gene>
<comment type="caution">
    <text evidence="2">The sequence shown here is derived from an EMBL/GenBank/DDBJ whole genome shotgun (WGS) entry which is preliminary data.</text>
</comment>
<feature type="non-terminal residue" evidence="2">
    <location>
        <position position="1"/>
    </location>
</feature>
<feature type="compositionally biased region" description="Polar residues" evidence="1">
    <location>
        <begin position="1"/>
        <end position="10"/>
    </location>
</feature>
<proteinExistence type="predicted"/>
<evidence type="ECO:0000256" key="1">
    <source>
        <dbReference type="SAM" id="MobiDB-lite"/>
    </source>
</evidence>
<keyword evidence="3" id="KW-1185">Reference proteome</keyword>